<reference evidence="1" key="1">
    <citation type="submission" date="2023-10" db="EMBL/GenBank/DDBJ databases">
        <authorList>
            <person name="Rodriguez Cubillos JULIANA M."/>
            <person name="De Vega J."/>
        </authorList>
    </citation>
    <scope>NUCLEOTIDE SEQUENCE</scope>
</reference>
<sequence>MKVRSERGRTKVVIRHLPPSLTESDLLQHIDNRLASRYNWFSFRPGNTSHKNQRYAIAYIDFNSPDDVFDFADFFNGHVFVNQKGVQHKAVVEYAPSQRVPKKTTKKDGREGTIYKDPDYLEFLKLIAKSQEHLPSAEIQLERKEAELAGASKEPPIVTPLMEYVRQKRAVDSGLLVSSAATRVGRRARAGPGNTRQASEKKKYVQKDNIKNANRKDSRDKSAFTVVPRREDQSAESSIKGIYEIDSFVIDEYPVHGIEGSISGIPLTSDSGKKKILLLKGKQRETPKATEGMVKQQNAQSANSPISSTSKQNQRREAGGRLIRSILLNNESRQSQSTSAAQHKIQILTSENGKRPPRPFGSRSGLSDQVSNHDAGQVNSDGHSKRDLDEKFVRRDLHGLSIADKTEKRTRNKDRPDRGVWTPLRRSDSSHSIEHSSSSVAQPTPSNPESVEAGEVKENVYSGNRSGEFSASAGGRSSSSVENGSQRIFTRRGAPYIAKDDGAVSLSEGKLSKKGVVGHSTHEKQVWVQKSSSGS</sequence>
<organism evidence="1 2">
    <name type="scientific">Trifolium pratense</name>
    <name type="common">Red clover</name>
    <dbReference type="NCBI Taxonomy" id="57577"/>
    <lineage>
        <taxon>Eukaryota</taxon>
        <taxon>Viridiplantae</taxon>
        <taxon>Streptophyta</taxon>
        <taxon>Embryophyta</taxon>
        <taxon>Tracheophyta</taxon>
        <taxon>Spermatophyta</taxon>
        <taxon>Magnoliopsida</taxon>
        <taxon>eudicotyledons</taxon>
        <taxon>Gunneridae</taxon>
        <taxon>Pentapetalae</taxon>
        <taxon>rosids</taxon>
        <taxon>fabids</taxon>
        <taxon>Fabales</taxon>
        <taxon>Fabaceae</taxon>
        <taxon>Papilionoideae</taxon>
        <taxon>50 kb inversion clade</taxon>
        <taxon>NPAAA clade</taxon>
        <taxon>Hologalegina</taxon>
        <taxon>IRL clade</taxon>
        <taxon>Trifolieae</taxon>
        <taxon>Trifolium</taxon>
    </lineage>
</organism>
<dbReference type="EMBL" id="CASHSV030000024">
    <property type="protein sequence ID" value="CAJ2638428.1"/>
    <property type="molecule type" value="Genomic_DNA"/>
</dbReference>
<proteinExistence type="predicted"/>
<name>A0ACB0J2Y3_TRIPR</name>
<comment type="caution">
    <text evidence="1">The sequence shown here is derived from an EMBL/GenBank/DDBJ whole genome shotgun (WGS) entry which is preliminary data.</text>
</comment>
<keyword evidence="2" id="KW-1185">Reference proteome</keyword>
<gene>
    <name evidence="1" type="ORF">MILVUS5_LOCUS8652</name>
</gene>
<evidence type="ECO:0000313" key="2">
    <source>
        <dbReference type="Proteomes" id="UP001177021"/>
    </source>
</evidence>
<dbReference type="Proteomes" id="UP001177021">
    <property type="component" value="Unassembled WGS sequence"/>
</dbReference>
<protein>
    <submittedName>
        <fullName evidence="1">Uncharacterized protein</fullName>
    </submittedName>
</protein>
<evidence type="ECO:0000313" key="1">
    <source>
        <dbReference type="EMBL" id="CAJ2638428.1"/>
    </source>
</evidence>
<accession>A0ACB0J2Y3</accession>